<dbReference type="Proteomes" id="UP000828390">
    <property type="component" value="Unassembled WGS sequence"/>
</dbReference>
<comment type="caution">
    <text evidence="2">The sequence shown here is derived from an EMBL/GenBank/DDBJ whole genome shotgun (WGS) entry which is preliminary data.</text>
</comment>
<evidence type="ECO:0000313" key="3">
    <source>
        <dbReference type="Proteomes" id="UP000828390"/>
    </source>
</evidence>
<sequence>MVVLTLLHCPDSACCCFCCCGLHAGLGQDVSVVALDGPDHGCYWQRSLVFLAGCGHCSSPVHHRYWLPEKIMKC</sequence>
<organism evidence="2 3">
    <name type="scientific">Dreissena polymorpha</name>
    <name type="common">Zebra mussel</name>
    <name type="synonym">Mytilus polymorpha</name>
    <dbReference type="NCBI Taxonomy" id="45954"/>
    <lineage>
        <taxon>Eukaryota</taxon>
        <taxon>Metazoa</taxon>
        <taxon>Spiralia</taxon>
        <taxon>Lophotrochozoa</taxon>
        <taxon>Mollusca</taxon>
        <taxon>Bivalvia</taxon>
        <taxon>Autobranchia</taxon>
        <taxon>Heteroconchia</taxon>
        <taxon>Euheterodonta</taxon>
        <taxon>Imparidentia</taxon>
        <taxon>Neoheterodontei</taxon>
        <taxon>Myida</taxon>
        <taxon>Dreissenoidea</taxon>
        <taxon>Dreissenidae</taxon>
        <taxon>Dreissena</taxon>
    </lineage>
</organism>
<evidence type="ECO:0008006" key="4">
    <source>
        <dbReference type="Google" id="ProtNLM"/>
    </source>
</evidence>
<feature type="signal peptide" evidence="1">
    <location>
        <begin position="1"/>
        <end position="15"/>
    </location>
</feature>
<reference evidence="2" key="1">
    <citation type="journal article" date="2019" name="bioRxiv">
        <title>The Genome of the Zebra Mussel, Dreissena polymorpha: A Resource for Invasive Species Research.</title>
        <authorList>
            <person name="McCartney M.A."/>
            <person name="Auch B."/>
            <person name="Kono T."/>
            <person name="Mallez S."/>
            <person name="Zhang Y."/>
            <person name="Obille A."/>
            <person name="Becker A."/>
            <person name="Abrahante J.E."/>
            <person name="Garbe J."/>
            <person name="Badalamenti J.P."/>
            <person name="Herman A."/>
            <person name="Mangelson H."/>
            <person name="Liachko I."/>
            <person name="Sullivan S."/>
            <person name="Sone E.D."/>
            <person name="Koren S."/>
            <person name="Silverstein K.A.T."/>
            <person name="Beckman K.B."/>
            <person name="Gohl D.M."/>
        </authorList>
    </citation>
    <scope>NUCLEOTIDE SEQUENCE</scope>
    <source>
        <strain evidence="2">Duluth1</strain>
        <tissue evidence="2">Whole animal</tissue>
    </source>
</reference>
<keyword evidence="3" id="KW-1185">Reference proteome</keyword>
<dbReference type="EMBL" id="JAIWYP010000004">
    <property type="protein sequence ID" value="KAH3829830.1"/>
    <property type="molecule type" value="Genomic_DNA"/>
</dbReference>
<keyword evidence="1" id="KW-0732">Signal</keyword>
<proteinExistence type="predicted"/>
<feature type="chain" id="PRO_5038745692" description="Secreted protein" evidence="1">
    <location>
        <begin position="16"/>
        <end position="74"/>
    </location>
</feature>
<protein>
    <recommendedName>
        <fullName evidence="4">Secreted protein</fullName>
    </recommendedName>
</protein>
<reference evidence="2" key="2">
    <citation type="submission" date="2020-11" db="EMBL/GenBank/DDBJ databases">
        <authorList>
            <person name="McCartney M.A."/>
            <person name="Auch B."/>
            <person name="Kono T."/>
            <person name="Mallez S."/>
            <person name="Becker A."/>
            <person name="Gohl D.M."/>
            <person name="Silverstein K.A.T."/>
            <person name="Koren S."/>
            <person name="Bechman K.B."/>
            <person name="Herman A."/>
            <person name="Abrahante J.E."/>
            <person name="Garbe J."/>
        </authorList>
    </citation>
    <scope>NUCLEOTIDE SEQUENCE</scope>
    <source>
        <strain evidence="2">Duluth1</strain>
        <tissue evidence="2">Whole animal</tissue>
    </source>
</reference>
<evidence type="ECO:0000256" key="1">
    <source>
        <dbReference type="SAM" id="SignalP"/>
    </source>
</evidence>
<evidence type="ECO:0000313" key="2">
    <source>
        <dbReference type="EMBL" id="KAH3829830.1"/>
    </source>
</evidence>
<gene>
    <name evidence="2" type="ORF">DPMN_103059</name>
</gene>
<dbReference type="AlphaFoldDB" id="A0A9D4H962"/>
<accession>A0A9D4H962</accession>
<name>A0A9D4H962_DREPO</name>